<organism evidence="1 2">
    <name type="scientific">Bradyrhizobium ivorense</name>
    <dbReference type="NCBI Taxonomy" id="2511166"/>
    <lineage>
        <taxon>Bacteria</taxon>
        <taxon>Pseudomonadati</taxon>
        <taxon>Pseudomonadota</taxon>
        <taxon>Alphaproteobacteria</taxon>
        <taxon>Hyphomicrobiales</taxon>
        <taxon>Nitrobacteraceae</taxon>
        <taxon>Bradyrhizobium</taxon>
    </lineage>
</organism>
<dbReference type="EMBL" id="CAADFC020000028">
    <property type="protein sequence ID" value="VIO76760.1"/>
    <property type="molecule type" value="Genomic_DNA"/>
</dbReference>
<dbReference type="Pfam" id="PF13692">
    <property type="entry name" value="Glyco_trans_1_4"/>
    <property type="match status" value="1"/>
</dbReference>
<dbReference type="SUPFAM" id="SSF53756">
    <property type="entry name" value="UDP-Glycosyltransferase/glycogen phosphorylase"/>
    <property type="match status" value="1"/>
</dbReference>
<dbReference type="Gene3D" id="3.40.50.2000">
    <property type="entry name" value="Glycogen Phosphorylase B"/>
    <property type="match status" value="2"/>
</dbReference>
<comment type="caution">
    <text evidence="1">The sequence shown here is derived from an EMBL/GenBank/DDBJ whole genome shotgun (WGS) entry which is preliminary data.</text>
</comment>
<accession>A0A508TQR0</accession>
<dbReference type="PANTHER" id="PTHR12526:SF638">
    <property type="entry name" value="SPORE COAT PROTEIN SA"/>
    <property type="match status" value="1"/>
</dbReference>
<keyword evidence="2" id="KW-1185">Reference proteome</keyword>
<evidence type="ECO:0000313" key="1">
    <source>
        <dbReference type="EMBL" id="VIO76760.1"/>
    </source>
</evidence>
<reference evidence="1" key="1">
    <citation type="submission" date="2019-02" db="EMBL/GenBank/DDBJ databases">
        <authorList>
            <person name="Pothier F.J."/>
        </authorList>
    </citation>
    <scope>NUCLEOTIDE SEQUENCE</scope>
    <source>
        <strain evidence="1">CI-1B</strain>
    </source>
</reference>
<dbReference type="RefSeq" id="WP_172628282.1">
    <property type="nucleotide sequence ID" value="NZ_CAADFC020000028.1"/>
</dbReference>
<protein>
    <submittedName>
        <fullName evidence="1">D-inositol-3-phosphate glycosyltransferase</fullName>
        <ecNumber evidence="1">2.4.1.250</ecNumber>
    </submittedName>
</protein>
<sequence length="411" mass="44860">MPSEFEKPRRRETFNRVVLATQYYPPDPTSTATYIGKIAEAFAVDTEVVVLSATKQSASPPDGPRTNPFVIEQIIPRAKKTAVVSRALSVLALSISMFFGVLKHARKNDLVFCVTNPFTLPYAVVLAAKLRGAATELLIYDVYPEALVAAGFIGSGSPLNKMLRLLNGIMFRALDSIVVVGRDVPPLLTKYRGVKAEKLHFIPNWTFLPIGYRDLAPSNRYRPRDAHLVVGLSGNLGFTHDPATVFAAARILRNEAGIHFLLSGWGMGWKQLNALQSAEQLPNVTLIEPVPAEHLVEFLSAADVWAIPYRRNMAGVSIPSRLYNLLAIGRAVIACSEDHSEAAIEVAGENIGWVVPPEDPDRLAEAIRAAAANPDQVVQMGRSATVAAEKFTEDAALARYRDIVAEIRAGR</sequence>
<dbReference type="PANTHER" id="PTHR12526">
    <property type="entry name" value="GLYCOSYLTRANSFERASE"/>
    <property type="match status" value="1"/>
</dbReference>
<proteinExistence type="predicted"/>
<name>A0A508TQR0_9BRAD</name>
<dbReference type="GO" id="GO:0102710">
    <property type="term" value="F:D-inositol-3-phosphate glycosyltransferase activity"/>
    <property type="evidence" value="ECO:0007669"/>
    <property type="project" value="UniProtKB-EC"/>
</dbReference>
<dbReference type="AlphaFoldDB" id="A0A508TQR0"/>
<keyword evidence="1" id="KW-0808">Transferase</keyword>
<gene>
    <name evidence="1" type="primary">mshA_4</name>
    <name evidence="1" type="ORF">CI1B_66380</name>
</gene>
<dbReference type="EC" id="2.4.1.250" evidence="1"/>
<dbReference type="Proteomes" id="UP000328092">
    <property type="component" value="Unassembled WGS sequence"/>
</dbReference>
<evidence type="ECO:0000313" key="2">
    <source>
        <dbReference type="Proteomes" id="UP000328092"/>
    </source>
</evidence>
<dbReference type="CDD" id="cd03794">
    <property type="entry name" value="GT4_WbuB-like"/>
    <property type="match status" value="1"/>
</dbReference>
<keyword evidence="1" id="KW-0328">Glycosyltransferase</keyword>